<organism evidence="2 3">
    <name type="scientific">Handroanthus impetiginosus</name>
    <dbReference type="NCBI Taxonomy" id="429701"/>
    <lineage>
        <taxon>Eukaryota</taxon>
        <taxon>Viridiplantae</taxon>
        <taxon>Streptophyta</taxon>
        <taxon>Embryophyta</taxon>
        <taxon>Tracheophyta</taxon>
        <taxon>Spermatophyta</taxon>
        <taxon>Magnoliopsida</taxon>
        <taxon>eudicotyledons</taxon>
        <taxon>Gunneridae</taxon>
        <taxon>Pentapetalae</taxon>
        <taxon>asterids</taxon>
        <taxon>lamiids</taxon>
        <taxon>Lamiales</taxon>
        <taxon>Bignoniaceae</taxon>
        <taxon>Crescentiina</taxon>
        <taxon>Tabebuia alliance</taxon>
        <taxon>Handroanthus</taxon>
    </lineage>
</organism>
<dbReference type="OrthoDB" id="206869at2759"/>
<dbReference type="Proteomes" id="UP000231279">
    <property type="component" value="Unassembled WGS sequence"/>
</dbReference>
<dbReference type="EMBL" id="NKXS01003545">
    <property type="protein sequence ID" value="PIN09404.1"/>
    <property type="molecule type" value="Genomic_DNA"/>
</dbReference>
<reference evidence="3" key="1">
    <citation type="journal article" date="2018" name="Gigascience">
        <title>Genome assembly of the Pink Ipe (Handroanthus impetiginosus, Bignoniaceae), a highly valued, ecologically keystone Neotropical timber forest tree.</title>
        <authorList>
            <person name="Silva-Junior O.B."/>
            <person name="Grattapaglia D."/>
            <person name="Novaes E."/>
            <person name="Collevatti R.G."/>
        </authorList>
    </citation>
    <scope>NUCLEOTIDE SEQUENCE [LARGE SCALE GENOMIC DNA]</scope>
    <source>
        <strain evidence="3">cv. UFG-1</strain>
    </source>
</reference>
<dbReference type="AlphaFoldDB" id="A0A2G9GVU4"/>
<feature type="compositionally biased region" description="Low complexity" evidence="1">
    <location>
        <begin position="39"/>
        <end position="55"/>
    </location>
</feature>
<evidence type="ECO:0000313" key="2">
    <source>
        <dbReference type="EMBL" id="PIN09404.1"/>
    </source>
</evidence>
<name>A0A2G9GVU4_9LAMI</name>
<evidence type="ECO:0000313" key="3">
    <source>
        <dbReference type="Proteomes" id="UP000231279"/>
    </source>
</evidence>
<sequence length="353" mass="37920">MASFSQPPFFSSLTPIKKNTLAFSPQPKSFLTFKNSKISSSNSDSSPDSQENSPEPQLPEQDPIKLAFARGSTQSSTPTPKILQSRLQRPYAETSGSNDDGTKIDEPKNGDEEKEVPLAVKIAIEKAKEYKKSKSLEKSKEAASKLVQNLGMESAEKEAASKNVQNLGMESAESDEKNDGWKPDEGNDGEKEVPLAVKLALEKAREYKENKGVVGSDTGGVGGSKILDSGLKGGNEKGSEDKQSIKDTGKKVELSVSSTDFMGLDFSDKKRGRGLPAGLAPLSDPFPEGDLPEVEILFGDKSKFGDTSAASKPIPTDEDGVDLYKPKVSTWGLFPRPNNISKTYGGGRNIRPG</sequence>
<keyword evidence="3" id="KW-1185">Reference proteome</keyword>
<dbReference type="STRING" id="429701.A0A2G9GVU4"/>
<feature type="compositionally biased region" description="Basic and acidic residues" evidence="1">
    <location>
        <begin position="100"/>
        <end position="111"/>
    </location>
</feature>
<feature type="region of interest" description="Disordered" evidence="1">
    <location>
        <begin position="212"/>
        <end position="251"/>
    </location>
</feature>
<gene>
    <name evidence="2" type="ORF">CDL12_18018</name>
</gene>
<evidence type="ECO:0000256" key="1">
    <source>
        <dbReference type="SAM" id="MobiDB-lite"/>
    </source>
</evidence>
<accession>A0A2G9GVU4</accession>
<protein>
    <submittedName>
        <fullName evidence="2">Uncharacterized protein</fullName>
    </submittedName>
</protein>
<comment type="caution">
    <text evidence="2">The sequence shown here is derived from an EMBL/GenBank/DDBJ whole genome shotgun (WGS) entry which is preliminary data.</text>
</comment>
<feature type="region of interest" description="Disordered" evidence="1">
    <location>
        <begin position="34"/>
        <end position="117"/>
    </location>
</feature>
<feature type="compositionally biased region" description="Basic and acidic residues" evidence="1">
    <location>
        <begin position="130"/>
        <end position="143"/>
    </location>
</feature>
<feature type="compositionally biased region" description="Basic and acidic residues" evidence="1">
    <location>
        <begin position="174"/>
        <end position="193"/>
    </location>
</feature>
<feature type="compositionally biased region" description="Basic and acidic residues" evidence="1">
    <location>
        <begin position="234"/>
        <end position="251"/>
    </location>
</feature>
<proteinExistence type="predicted"/>
<dbReference type="PANTHER" id="PTHR35482:SF1">
    <property type="entry name" value="CYTOCHROME C OXIDASE SUBUNIT"/>
    <property type="match status" value="1"/>
</dbReference>
<feature type="region of interest" description="Disordered" evidence="1">
    <location>
        <begin position="130"/>
        <end position="193"/>
    </location>
</feature>
<dbReference type="PANTHER" id="PTHR35482">
    <property type="entry name" value="CYTOCHROME C OXIDASE SUBUNIT"/>
    <property type="match status" value="1"/>
</dbReference>